<keyword evidence="4 7" id="KW-0812">Transmembrane</keyword>
<feature type="transmembrane region" description="Helical" evidence="7">
    <location>
        <begin position="137"/>
        <end position="154"/>
    </location>
</feature>
<feature type="transmembrane region" description="Helical" evidence="7">
    <location>
        <begin position="416"/>
        <end position="435"/>
    </location>
</feature>
<dbReference type="GO" id="GO:0005886">
    <property type="term" value="C:plasma membrane"/>
    <property type="evidence" value="ECO:0007669"/>
    <property type="project" value="UniProtKB-SubCell"/>
</dbReference>
<keyword evidence="2" id="KW-0813">Transport</keyword>
<dbReference type="InterPro" id="IPR018385">
    <property type="entry name" value="C4_dicarb_anaerob_car-like"/>
</dbReference>
<protein>
    <submittedName>
        <fullName evidence="8">Putative cryptic C4-dicarboxylate transporter DcuD</fullName>
    </submittedName>
</protein>
<sequence length="460" mass="49353">MFGVIVALVVVVVCGYLIINRYKPQAVLLAGGFFMMAVAIIGDYGPLVPMKQSTGFIWFDMLKYLDELISSRTAGLGMMIMVCAGFARYMDNINASKAMVKVAVKPLRKLRSPYLVLCGGYLMGQILHPFIPSASGFGLLLMVTVYPIFISLGISKNSAVAVIATNGCLDLGPTSGNSILAAKYAGITPIEYFINYQLPQAIVISIVVVTAHYFVQRWFEKKYDGGLAKGISRYEESTVKTSDEDGGKTPLFYAILPAVPLILILLFGYFKVGGIKMDINVALFLGMIVALFAEFIRTRNLKVVMDTVQTIFDGMGKQFATVITLIVAGETLAKGLTSLGVINTVINAAQGAGFGKEPMILLMSSIIFIASIVMGSGNAPFFAFSSFAPDVAKQVGSSAVNFLLPMQLSASVARSMSPITAVVVAISGVAGVSPFEVVRRTVIPLVLGMITVQIMTYLMF</sequence>
<name>A0A644WZ35_9ZZZZ</name>
<evidence type="ECO:0000256" key="1">
    <source>
        <dbReference type="ARBA" id="ARBA00004651"/>
    </source>
</evidence>
<dbReference type="Pfam" id="PF03606">
    <property type="entry name" value="DcuC"/>
    <property type="match status" value="1"/>
</dbReference>
<accession>A0A644WZ35</accession>
<evidence type="ECO:0000313" key="8">
    <source>
        <dbReference type="EMBL" id="MPM09175.1"/>
    </source>
</evidence>
<evidence type="ECO:0000256" key="4">
    <source>
        <dbReference type="ARBA" id="ARBA00022692"/>
    </source>
</evidence>
<dbReference type="GO" id="GO:0015556">
    <property type="term" value="F:C4-dicarboxylate transmembrane transporter activity"/>
    <property type="evidence" value="ECO:0007669"/>
    <property type="project" value="InterPro"/>
</dbReference>
<feature type="transmembrane region" description="Helical" evidence="7">
    <location>
        <begin position="251"/>
        <end position="270"/>
    </location>
</feature>
<reference evidence="8" key="1">
    <citation type="submission" date="2019-08" db="EMBL/GenBank/DDBJ databases">
        <authorList>
            <person name="Kucharzyk K."/>
            <person name="Murdoch R.W."/>
            <person name="Higgins S."/>
            <person name="Loffler F."/>
        </authorList>
    </citation>
    <scope>NUCLEOTIDE SEQUENCE</scope>
</reference>
<dbReference type="PANTHER" id="PTHR42002">
    <property type="entry name" value="ANAEROBIC C4-DICARBOXYLATE TRANSPORTER DCUC-RELATED"/>
    <property type="match status" value="1"/>
</dbReference>
<dbReference type="EMBL" id="VSSQ01001538">
    <property type="protein sequence ID" value="MPM09175.1"/>
    <property type="molecule type" value="Genomic_DNA"/>
</dbReference>
<comment type="subcellular location">
    <subcellularLocation>
        <location evidence="1">Cell membrane</location>
        <topology evidence="1">Multi-pass membrane protein</topology>
    </subcellularLocation>
</comment>
<evidence type="ECO:0000256" key="3">
    <source>
        <dbReference type="ARBA" id="ARBA00022475"/>
    </source>
</evidence>
<keyword evidence="5 7" id="KW-1133">Transmembrane helix</keyword>
<feature type="transmembrane region" description="Helical" evidence="7">
    <location>
        <begin position="277"/>
        <end position="296"/>
    </location>
</feature>
<dbReference type="InterPro" id="IPR004669">
    <property type="entry name" value="C4_dicarb_anaerob_car"/>
</dbReference>
<feature type="transmembrane region" description="Helical" evidence="7">
    <location>
        <begin position="6"/>
        <end position="22"/>
    </location>
</feature>
<feature type="transmembrane region" description="Helical" evidence="7">
    <location>
        <begin position="68"/>
        <end position="89"/>
    </location>
</feature>
<dbReference type="PANTHER" id="PTHR42002:SF2">
    <property type="entry name" value="ANAEROBIC C4-DICARBOXYLATE TRANSPORTER DCUC-RELATED"/>
    <property type="match status" value="1"/>
</dbReference>
<dbReference type="NCBIfam" id="NF037994">
    <property type="entry name" value="DcuC_1"/>
    <property type="match status" value="1"/>
</dbReference>
<feature type="transmembrane region" description="Helical" evidence="7">
    <location>
        <begin position="110"/>
        <end position="131"/>
    </location>
</feature>
<feature type="transmembrane region" description="Helical" evidence="7">
    <location>
        <begin position="193"/>
        <end position="215"/>
    </location>
</feature>
<keyword evidence="3" id="KW-1003">Cell membrane</keyword>
<keyword evidence="6 7" id="KW-0472">Membrane</keyword>
<gene>
    <name evidence="8" type="primary">dcuD_7</name>
    <name evidence="8" type="ORF">SDC9_55491</name>
</gene>
<dbReference type="NCBIfam" id="TIGR00771">
    <property type="entry name" value="DcuC"/>
    <property type="match status" value="1"/>
</dbReference>
<dbReference type="AlphaFoldDB" id="A0A644WZ35"/>
<organism evidence="8">
    <name type="scientific">bioreactor metagenome</name>
    <dbReference type="NCBI Taxonomy" id="1076179"/>
    <lineage>
        <taxon>unclassified sequences</taxon>
        <taxon>metagenomes</taxon>
        <taxon>ecological metagenomes</taxon>
    </lineage>
</organism>
<feature type="transmembrane region" description="Helical" evidence="7">
    <location>
        <begin position="360"/>
        <end position="384"/>
    </location>
</feature>
<comment type="caution">
    <text evidence="8">The sequence shown here is derived from an EMBL/GenBank/DDBJ whole genome shotgun (WGS) entry which is preliminary data.</text>
</comment>
<evidence type="ECO:0000256" key="2">
    <source>
        <dbReference type="ARBA" id="ARBA00022448"/>
    </source>
</evidence>
<evidence type="ECO:0000256" key="5">
    <source>
        <dbReference type="ARBA" id="ARBA00022989"/>
    </source>
</evidence>
<evidence type="ECO:0000256" key="6">
    <source>
        <dbReference type="ARBA" id="ARBA00023136"/>
    </source>
</evidence>
<evidence type="ECO:0000256" key="7">
    <source>
        <dbReference type="SAM" id="Phobius"/>
    </source>
</evidence>
<feature type="transmembrane region" description="Helical" evidence="7">
    <location>
        <begin position="27"/>
        <end position="48"/>
    </location>
</feature>
<feature type="transmembrane region" description="Helical" evidence="7">
    <location>
        <begin position="441"/>
        <end position="459"/>
    </location>
</feature>
<proteinExistence type="predicted"/>